<feature type="transmembrane region" description="Helical" evidence="1">
    <location>
        <begin position="176"/>
        <end position="196"/>
    </location>
</feature>
<dbReference type="Proteomes" id="UP000460412">
    <property type="component" value="Unassembled WGS sequence"/>
</dbReference>
<comment type="caution">
    <text evidence="3">The sequence shown here is derived from an EMBL/GenBank/DDBJ whole genome shotgun (WGS) entry which is preliminary data.</text>
</comment>
<feature type="transmembrane region" description="Helical" evidence="1">
    <location>
        <begin position="135"/>
        <end position="155"/>
    </location>
</feature>
<feature type="transmembrane region" description="Helical" evidence="1">
    <location>
        <begin position="282"/>
        <end position="301"/>
    </location>
</feature>
<name>A0A7X3MFY1_9FIRM</name>
<keyword evidence="3" id="KW-0012">Acyltransferase</keyword>
<dbReference type="RefSeq" id="WP_159750937.1">
    <property type="nucleotide sequence ID" value="NZ_CASZNZ010000112.1"/>
</dbReference>
<feature type="domain" description="Acyltransferase 3" evidence="2">
    <location>
        <begin position="22"/>
        <end position="362"/>
    </location>
</feature>
<keyword evidence="1" id="KW-1133">Transmembrane helix</keyword>
<feature type="transmembrane region" description="Helical" evidence="1">
    <location>
        <begin position="97"/>
        <end position="115"/>
    </location>
</feature>
<accession>A0A7X3MFY1</accession>
<proteinExistence type="predicted"/>
<sequence>MRNGNREACMSSERKMCSVRSAGIDYFRMAAAFMVIAIHIAPFSYWNRDLDFLLTYCLFRVAVPFFFMTTGYFVLAPYVKSGFRRKRSFYKFMVKNTALYLAVTALYLPLTIYSGNLPQGFFGWMKGLLFDGTFYHLWYFPAVLVGCLLVAALLGPGRRGLRFGDLTGKCEGNRNFRITLGTAVVITVIAYIIGLFGDSYYGAIQGIGWMEAAYQGIFQISSYTRNGIFFAPVFLLLGTGIACIERMCPKRVCVCGLALSALLLVGEGFLTYSLKWQRHNSMYFSLLPTMFFLFQLLLMVPGKAPAFTRKGSLVLYVLHPAVIVVLRGLAKGLGLTKVLVDNTFVQYVSVCGVSLLGAFLFVRLKDGVKIYPKGMP</sequence>
<protein>
    <submittedName>
        <fullName evidence="3">Acyltransferase family protein</fullName>
    </submittedName>
</protein>
<dbReference type="AlphaFoldDB" id="A0A7X3MFY1"/>
<feature type="transmembrane region" description="Helical" evidence="1">
    <location>
        <begin position="52"/>
        <end position="76"/>
    </location>
</feature>
<evidence type="ECO:0000313" key="4">
    <source>
        <dbReference type="Proteomes" id="UP000460412"/>
    </source>
</evidence>
<keyword evidence="4" id="KW-1185">Reference proteome</keyword>
<evidence type="ECO:0000259" key="2">
    <source>
        <dbReference type="Pfam" id="PF01757"/>
    </source>
</evidence>
<keyword evidence="3" id="KW-0808">Transferase</keyword>
<dbReference type="EMBL" id="WUQX01000001">
    <property type="protein sequence ID" value="MXP75735.1"/>
    <property type="molecule type" value="Genomic_DNA"/>
</dbReference>
<dbReference type="Pfam" id="PF01757">
    <property type="entry name" value="Acyl_transf_3"/>
    <property type="match status" value="1"/>
</dbReference>
<feature type="transmembrane region" description="Helical" evidence="1">
    <location>
        <begin position="26"/>
        <end position="46"/>
    </location>
</feature>
<feature type="transmembrane region" description="Helical" evidence="1">
    <location>
        <begin position="227"/>
        <end position="244"/>
    </location>
</feature>
<dbReference type="InterPro" id="IPR002656">
    <property type="entry name" value="Acyl_transf_3_dom"/>
</dbReference>
<feature type="transmembrane region" description="Helical" evidence="1">
    <location>
        <begin position="251"/>
        <end position="270"/>
    </location>
</feature>
<organism evidence="3 4">
    <name type="scientific">Sporofaciens musculi</name>
    <dbReference type="NCBI Taxonomy" id="2681861"/>
    <lineage>
        <taxon>Bacteria</taxon>
        <taxon>Bacillati</taxon>
        <taxon>Bacillota</taxon>
        <taxon>Clostridia</taxon>
        <taxon>Lachnospirales</taxon>
        <taxon>Lachnospiraceae</taxon>
        <taxon>Sporofaciens</taxon>
    </lineage>
</organism>
<reference evidence="3 4" key="1">
    <citation type="submission" date="2019-12" db="EMBL/GenBank/DDBJ databases">
        <title>Sporaefaciens musculi gen. nov., sp. nov., a novel bacterium isolated from the caecum of an obese mouse.</title>
        <authorList>
            <person name="Rasmussen T.S."/>
            <person name="Streidl T."/>
            <person name="Hitch T.C.A."/>
            <person name="Wortmann E."/>
            <person name="Deptula P."/>
            <person name="Hansen M."/>
            <person name="Nielsen D.S."/>
            <person name="Clavel T."/>
            <person name="Vogensen F.K."/>
        </authorList>
    </citation>
    <scope>NUCLEOTIDE SEQUENCE [LARGE SCALE GENOMIC DNA]</scope>
    <source>
        <strain evidence="3 4">WCA-9-b2</strain>
    </source>
</reference>
<feature type="transmembrane region" description="Helical" evidence="1">
    <location>
        <begin position="313"/>
        <end position="332"/>
    </location>
</feature>
<keyword evidence="1" id="KW-0812">Transmembrane</keyword>
<dbReference type="GO" id="GO:0016747">
    <property type="term" value="F:acyltransferase activity, transferring groups other than amino-acyl groups"/>
    <property type="evidence" value="ECO:0007669"/>
    <property type="project" value="InterPro"/>
</dbReference>
<gene>
    <name evidence="3" type="ORF">GN277_10175</name>
</gene>
<evidence type="ECO:0000256" key="1">
    <source>
        <dbReference type="SAM" id="Phobius"/>
    </source>
</evidence>
<keyword evidence="1" id="KW-0472">Membrane</keyword>
<evidence type="ECO:0000313" key="3">
    <source>
        <dbReference type="EMBL" id="MXP75735.1"/>
    </source>
</evidence>
<feature type="transmembrane region" description="Helical" evidence="1">
    <location>
        <begin position="344"/>
        <end position="364"/>
    </location>
</feature>